<dbReference type="OrthoDB" id="3934656at2759"/>
<dbReference type="InterPro" id="IPR036396">
    <property type="entry name" value="Cyt_P450_sf"/>
</dbReference>
<sequence>MVACVIAAALALVVAGLFHLLYNYRRVRHIPGPVFTAFSDLWRVRAQRSSGYNRCLAQLHRKYGKAVRLGPDVISLSDARDIELFGHEDAVAEAMRDTVRTIRRHRTIDLSMSLRLFADELRAWFLSGVHLAEPHSRSQAEPSSSFFTTIEEMLLRGPVYILKRDRFSCYGLSNDVSAPAYGHYPVSARGVYKDAGRPYESSVIATSIETITATIVSVFVFLLNQPRIFRRLRNEIDNMPRFWNRTTVPHSGDFTGAFYLDAVLKETMRLALMQNHPTGIGIKTGPRDIPLSFTQIRQGTTVMWHPYLILANESIYGNDPTIFRPERWLSVNRRQRACMEESLLPFTACVPHCPKLEAAWLHAKKAVVVLLREFDDVSCPDTLAEQFKKINNCSISSLTKSYLLF</sequence>
<comment type="similarity">
    <text evidence="2">Belongs to the cytochrome P450 family.</text>
</comment>
<comment type="cofactor">
    <cofactor evidence="1">
        <name>heme</name>
        <dbReference type="ChEBI" id="CHEBI:30413"/>
    </cofactor>
</comment>
<accession>A0A1L9T4C6</accession>
<dbReference type="InterPro" id="IPR001128">
    <property type="entry name" value="Cyt_P450"/>
</dbReference>
<dbReference type="RefSeq" id="XP_040698061.1">
    <property type="nucleotide sequence ID" value="XM_040844006.1"/>
</dbReference>
<dbReference type="GO" id="GO:0005506">
    <property type="term" value="F:iron ion binding"/>
    <property type="evidence" value="ECO:0007669"/>
    <property type="project" value="InterPro"/>
</dbReference>
<dbReference type="PANTHER" id="PTHR24305:SF235">
    <property type="entry name" value="CYTOCHROME P450 MONOOXYGENASE APDB-RELATED"/>
    <property type="match status" value="1"/>
</dbReference>
<dbReference type="GO" id="GO:0020037">
    <property type="term" value="F:heme binding"/>
    <property type="evidence" value="ECO:0007669"/>
    <property type="project" value="InterPro"/>
</dbReference>
<evidence type="ECO:0000313" key="8">
    <source>
        <dbReference type="Proteomes" id="UP000184356"/>
    </source>
</evidence>
<keyword evidence="6" id="KW-0812">Transmembrane</keyword>
<evidence type="ECO:0008006" key="9">
    <source>
        <dbReference type="Google" id="ProtNLM"/>
    </source>
</evidence>
<keyword evidence="6" id="KW-0472">Membrane</keyword>
<keyword evidence="4" id="KW-0560">Oxidoreductase</keyword>
<dbReference type="EMBL" id="KV878595">
    <property type="protein sequence ID" value="OJJ54255.1"/>
    <property type="molecule type" value="Genomic_DNA"/>
</dbReference>
<keyword evidence="5" id="KW-0408">Iron</keyword>
<dbReference type="AlphaFoldDB" id="A0A1L9T4C6"/>
<feature type="transmembrane region" description="Helical" evidence="6">
    <location>
        <begin position="203"/>
        <end position="223"/>
    </location>
</feature>
<evidence type="ECO:0000256" key="4">
    <source>
        <dbReference type="ARBA" id="ARBA00023002"/>
    </source>
</evidence>
<organism evidence="7 8">
    <name type="scientific">Aspergillus sydowii CBS 593.65</name>
    <dbReference type="NCBI Taxonomy" id="1036612"/>
    <lineage>
        <taxon>Eukaryota</taxon>
        <taxon>Fungi</taxon>
        <taxon>Dikarya</taxon>
        <taxon>Ascomycota</taxon>
        <taxon>Pezizomycotina</taxon>
        <taxon>Eurotiomycetes</taxon>
        <taxon>Eurotiomycetidae</taxon>
        <taxon>Eurotiales</taxon>
        <taxon>Aspergillaceae</taxon>
        <taxon>Aspergillus</taxon>
        <taxon>Aspergillus subgen. Nidulantes</taxon>
    </lineage>
</organism>
<proteinExistence type="inferred from homology"/>
<dbReference type="GO" id="GO:0044550">
    <property type="term" value="P:secondary metabolite biosynthetic process"/>
    <property type="evidence" value="ECO:0007669"/>
    <property type="project" value="UniProtKB-ARBA"/>
</dbReference>
<evidence type="ECO:0000256" key="5">
    <source>
        <dbReference type="ARBA" id="ARBA00023004"/>
    </source>
</evidence>
<dbReference type="GeneID" id="63760079"/>
<reference evidence="8" key="1">
    <citation type="journal article" date="2017" name="Genome Biol.">
        <title>Comparative genomics reveals high biological diversity and specific adaptations in the industrially and medically important fungal genus Aspergillus.</title>
        <authorList>
            <person name="de Vries R.P."/>
            <person name="Riley R."/>
            <person name="Wiebenga A."/>
            <person name="Aguilar-Osorio G."/>
            <person name="Amillis S."/>
            <person name="Uchima C.A."/>
            <person name="Anderluh G."/>
            <person name="Asadollahi M."/>
            <person name="Askin M."/>
            <person name="Barry K."/>
            <person name="Battaglia E."/>
            <person name="Bayram O."/>
            <person name="Benocci T."/>
            <person name="Braus-Stromeyer S.A."/>
            <person name="Caldana C."/>
            <person name="Canovas D."/>
            <person name="Cerqueira G.C."/>
            <person name="Chen F."/>
            <person name="Chen W."/>
            <person name="Choi C."/>
            <person name="Clum A."/>
            <person name="Dos Santos R.A."/>
            <person name="Damasio A.R."/>
            <person name="Diallinas G."/>
            <person name="Emri T."/>
            <person name="Fekete E."/>
            <person name="Flipphi M."/>
            <person name="Freyberg S."/>
            <person name="Gallo A."/>
            <person name="Gournas C."/>
            <person name="Habgood R."/>
            <person name="Hainaut M."/>
            <person name="Harispe M.L."/>
            <person name="Henrissat B."/>
            <person name="Hilden K.S."/>
            <person name="Hope R."/>
            <person name="Hossain A."/>
            <person name="Karabika E."/>
            <person name="Karaffa L."/>
            <person name="Karanyi Z."/>
            <person name="Krasevec N."/>
            <person name="Kuo A."/>
            <person name="Kusch H."/>
            <person name="LaButti K."/>
            <person name="Lagendijk E.L."/>
            <person name="Lapidus A."/>
            <person name="Levasseur A."/>
            <person name="Lindquist E."/>
            <person name="Lipzen A."/>
            <person name="Logrieco A.F."/>
            <person name="MacCabe A."/>
            <person name="Maekelae M.R."/>
            <person name="Malavazi I."/>
            <person name="Melin P."/>
            <person name="Meyer V."/>
            <person name="Mielnichuk N."/>
            <person name="Miskei M."/>
            <person name="Molnar A.P."/>
            <person name="Mule G."/>
            <person name="Ngan C.Y."/>
            <person name="Orejas M."/>
            <person name="Orosz E."/>
            <person name="Ouedraogo J.P."/>
            <person name="Overkamp K.M."/>
            <person name="Park H.-S."/>
            <person name="Perrone G."/>
            <person name="Piumi F."/>
            <person name="Punt P.J."/>
            <person name="Ram A.F."/>
            <person name="Ramon A."/>
            <person name="Rauscher S."/>
            <person name="Record E."/>
            <person name="Riano-Pachon D.M."/>
            <person name="Robert V."/>
            <person name="Roehrig J."/>
            <person name="Ruller R."/>
            <person name="Salamov A."/>
            <person name="Salih N.S."/>
            <person name="Samson R.A."/>
            <person name="Sandor E."/>
            <person name="Sanguinetti M."/>
            <person name="Schuetze T."/>
            <person name="Sepcic K."/>
            <person name="Shelest E."/>
            <person name="Sherlock G."/>
            <person name="Sophianopoulou V."/>
            <person name="Squina F.M."/>
            <person name="Sun H."/>
            <person name="Susca A."/>
            <person name="Todd R.B."/>
            <person name="Tsang A."/>
            <person name="Unkles S.E."/>
            <person name="van de Wiele N."/>
            <person name="van Rossen-Uffink D."/>
            <person name="Oliveira J.V."/>
            <person name="Vesth T.C."/>
            <person name="Visser J."/>
            <person name="Yu J.-H."/>
            <person name="Zhou M."/>
            <person name="Andersen M.R."/>
            <person name="Archer D.B."/>
            <person name="Baker S.E."/>
            <person name="Benoit I."/>
            <person name="Brakhage A.A."/>
            <person name="Braus G.H."/>
            <person name="Fischer R."/>
            <person name="Frisvad J.C."/>
            <person name="Goldman G.H."/>
            <person name="Houbraken J."/>
            <person name="Oakley B."/>
            <person name="Pocsi I."/>
            <person name="Scazzocchio C."/>
            <person name="Seiboth B."/>
            <person name="vanKuyk P.A."/>
            <person name="Wortman J."/>
            <person name="Dyer P.S."/>
            <person name="Grigoriev I.V."/>
        </authorList>
    </citation>
    <scope>NUCLEOTIDE SEQUENCE [LARGE SCALE GENOMIC DNA]</scope>
    <source>
        <strain evidence="8">CBS 593.65</strain>
    </source>
</reference>
<evidence type="ECO:0000256" key="2">
    <source>
        <dbReference type="ARBA" id="ARBA00010617"/>
    </source>
</evidence>
<keyword evidence="6" id="KW-1133">Transmembrane helix</keyword>
<dbReference type="Gene3D" id="1.10.630.10">
    <property type="entry name" value="Cytochrome P450"/>
    <property type="match status" value="1"/>
</dbReference>
<evidence type="ECO:0000256" key="1">
    <source>
        <dbReference type="ARBA" id="ARBA00001971"/>
    </source>
</evidence>
<keyword evidence="3" id="KW-0479">Metal-binding</keyword>
<dbReference type="PANTHER" id="PTHR24305">
    <property type="entry name" value="CYTOCHROME P450"/>
    <property type="match status" value="1"/>
</dbReference>
<evidence type="ECO:0000256" key="6">
    <source>
        <dbReference type="SAM" id="Phobius"/>
    </source>
</evidence>
<dbReference type="Pfam" id="PF00067">
    <property type="entry name" value="p450"/>
    <property type="match status" value="1"/>
</dbReference>
<evidence type="ECO:0000313" key="7">
    <source>
        <dbReference type="EMBL" id="OJJ54255.1"/>
    </source>
</evidence>
<dbReference type="VEuPathDB" id="FungiDB:ASPSYDRAFT_211112"/>
<dbReference type="SUPFAM" id="SSF48264">
    <property type="entry name" value="Cytochrome P450"/>
    <property type="match status" value="1"/>
</dbReference>
<keyword evidence="8" id="KW-1185">Reference proteome</keyword>
<dbReference type="GO" id="GO:0016705">
    <property type="term" value="F:oxidoreductase activity, acting on paired donors, with incorporation or reduction of molecular oxygen"/>
    <property type="evidence" value="ECO:0007669"/>
    <property type="project" value="InterPro"/>
</dbReference>
<gene>
    <name evidence="7" type="ORF">ASPSYDRAFT_211112</name>
</gene>
<evidence type="ECO:0000256" key="3">
    <source>
        <dbReference type="ARBA" id="ARBA00022723"/>
    </source>
</evidence>
<protein>
    <recommendedName>
        <fullName evidence="9">Cytochrome P450</fullName>
    </recommendedName>
</protein>
<dbReference type="GO" id="GO:0004497">
    <property type="term" value="F:monooxygenase activity"/>
    <property type="evidence" value="ECO:0007669"/>
    <property type="project" value="InterPro"/>
</dbReference>
<dbReference type="InterPro" id="IPR050121">
    <property type="entry name" value="Cytochrome_P450_monoxygenase"/>
</dbReference>
<dbReference type="STRING" id="1036612.A0A1L9T4C6"/>
<name>A0A1L9T4C6_9EURO</name>
<dbReference type="Proteomes" id="UP000184356">
    <property type="component" value="Unassembled WGS sequence"/>
</dbReference>